<dbReference type="GO" id="GO:0005576">
    <property type="term" value="C:extracellular region"/>
    <property type="evidence" value="ECO:0007669"/>
    <property type="project" value="UniProtKB-SubCell"/>
</dbReference>
<dbReference type="SUPFAM" id="SSF54897">
    <property type="entry name" value="Protease propeptides/inhibitors"/>
    <property type="match status" value="1"/>
</dbReference>
<dbReference type="Gene3D" id="3.40.50.200">
    <property type="entry name" value="Peptidase S8/S53 domain"/>
    <property type="match status" value="1"/>
</dbReference>
<evidence type="ECO:0000256" key="13">
    <source>
        <dbReference type="ARBA" id="ARBA00023145"/>
    </source>
</evidence>
<comment type="cofactor">
    <cofactor evidence="15">
        <name>Ca(2+)</name>
        <dbReference type="ChEBI" id="CHEBI:29108"/>
    </cofactor>
    <text evidence="15">Binds 1 Ca(2+) ion per subunit.</text>
</comment>
<feature type="binding site" evidence="15">
    <location>
        <position position="582"/>
    </location>
    <ligand>
        <name>Ca(2+)</name>
        <dbReference type="ChEBI" id="CHEBI:29108"/>
    </ligand>
</feature>
<feature type="chain" id="PRO_5004551640" description="tripeptidyl-peptidase II" evidence="16">
    <location>
        <begin position="19"/>
        <end position="609"/>
    </location>
</feature>
<evidence type="ECO:0000256" key="4">
    <source>
        <dbReference type="ARBA" id="ARBA00012462"/>
    </source>
</evidence>
<keyword evidence="6 15" id="KW-0645">Protease</keyword>
<organism evidence="18 19">
    <name type="scientific">Fomitopsis schrenkii</name>
    <name type="common">Brown rot fungus</name>
    <dbReference type="NCBI Taxonomy" id="2126942"/>
    <lineage>
        <taxon>Eukaryota</taxon>
        <taxon>Fungi</taxon>
        <taxon>Dikarya</taxon>
        <taxon>Basidiomycota</taxon>
        <taxon>Agaricomycotina</taxon>
        <taxon>Agaricomycetes</taxon>
        <taxon>Polyporales</taxon>
        <taxon>Fomitopsis</taxon>
    </lineage>
</organism>
<keyword evidence="5" id="KW-0964">Secreted</keyword>
<comment type="subcellular location">
    <subcellularLocation>
        <location evidence="3">Secreted</location>
        <location evidence="3">Extracellular space</location>
    </subcellularLocation>
</comment>
<keyword evidence="13" id="KW-0865">Zymogen</keyword>
<accession>S8FJT9</accession>
<dbReference type="CDD" id="cd04056">
    <property type="entry name" value="Peptidases_S53"/>
    <property type="match status" value="1"/>
</dbReference>
<evidence type="ECO:0000256" key="1">
    <source>
        <dbReference type="ARBA" id="ARBA00001910"/>
    </source>
</evidence>
<name>S8FJT9_FOMSC</name>
<evidence type="ECO:0000256" key="9">
    <source>
        <dbReference type="ARBA" id="ARBA00022801"/>
    </source>
</evidence>
<evidence type="ECO:0000256" key="5">
    <source>
        <dbReference type="ARBA" id="ARBA00022525"/>
    </source>
</evidence>
<keyword evidence="10 15" id="KW-0720">Serine protease</keyword>
<evidence type="ECO:0000256" key="6">
    <source>
        <dbReference type="ARBA" id="ARBA00022670"/>
    </source>
</evidence>
<evidence type="ECO:0000256" key="14">
    <source>
        <dbReference type="ARBA" id="ARBA00023180"/>
    </source>
</evidence>
<reference evidence="18 19" key="1">
    <citation type="journal article" date="2012" name="Science">
        <title>The Paleozoic origin of enzymatic lignin decomposition reconstructed from 31 fungal genomes.</title>
        <authorList>
            <person name="Floudas D."/>
            <person name="Binder M."/>
            <person name="Riley R."/>
            <person name="Barry K."/>
            <person name="Blanchette R.A."/>
            <person name="Henrissat B."/>
            <person name="Martinez A.T."/>
            <person name="Otillar R."/>
            <person name="Spatafora J.W."/>
            <person name="Yadav J.S."/>
            <person name="Aerts A."/>
            <person name="Benoit I."/>
            <person name="Boyd A."/>
            <person name="Carlson A."/>
            <person name="Copeland A."/>
            <person name="Coutinho P.M."/>
            <person name="de Vries R.P."/>
            <person name="Ferreira P."/>
            <person name="Findley K."/>
            <person name="Foster B."/>
            <person name="Gaskell J."/>
            <person name="Glotzer D."/>
            <person name="Gorecki P."/>
            <person name="Heitman J."/>
            <person name="Hesse C."/>
            <person name="Hori C."/>
            <person name="Igarashi K."/>
            <person name="Jurgens J.A."/>
            <person name="Kallen N."/>
            <person name="Kersten P."/>
            <person name="Kohler A."/>
            <person name="Kuees U."/>
            <person name="Kumar T.K.A."/>
            <person name="Kuo A."/>
            <person name="LaButti K."/>
            <person name="Larrondo L.F."/>
            <person name="Lindquist E."/>
            <person name="Ling A."/>
            <person name="Lombard V."/>
            <person name="Lucas S."/>
            <person name="Lundell T."/>
            <person name="Martin R."/>
            <person name="McLaughlin D.J."/>
            <person name="Morgenstern I."/>
            <person name="Morin E."/>
            <person name="Murat C."/>
            <person name="Nagy L.G."/>
            <person name="Nolan M."/>
            <person name="Ohm R.A."/>
            <person name="Patyshakuliyeva A."/>
            <person name="Rokas A."/>
            <person name="Ruiz-Duenas F.J."/>
            <person name="Sabat G."/>
            <person name="Salamov A."/>
            <person name="Samejima M."/>
            <person name="Schmutz J."/>
            <person name="Slot J.C."/>
            <person name="St John F."/>
            <person name="Stenlid J."/>
            <person name="Sun H."/>
            <person name="Sun S."/>
            <person name="Syed K."/>
            <person name="Tsang A."/>
            <person name="Wiebenga A."/>
            <person name="Young D."/>
            <person name="Pisabarro A."/>
            <person name="Eastwood D.C."/>
            <person name="Martin F."/>
            <person name="Cullen D."/>
            <person name="Grigoriev I.V."/>
            <person name="Hibbett D.S."/>
        </authorList>
    </citation>
    <scope>NUCLEOTIDE SEQUENCE</scope>
    <source>
        <strain evidence="19">FP-58527</strain>
    </source>
</reference>
<dbReference type="Pfam" id="PF09286">
    <property type="entry name" value="Pro-kuma_activ"/>
    <property type="match status" value="1"/>
</dbReference>
<comment type="function">
    <text evidence="2">Secreted tripeptidyl-peptidase which degrades proteins at acidic pHs and is involved in virulence.</text>
</comment>
<feature type="active site" description="Charge relay system" evidence="15">
    <location>
        <position position="299"/>
    </location>
</feature>
<dbReference type="FunFam" id="3.40.50.200:FF:000015">
    <property type="entry name" value="Tripeptidyl peptidase A"/>
    <property type="match status" value="1"/>
</dbReference>
<dbReference type="CDD" id="cd11377">
    <property type="entry name" value="Pro-peptidase_S53"/>
    <property type="match status" value="1"/>
</dbReference>
<feature type="active site" description="Charge relay system" evidence="15">
    <location>
        <position position="303"/>
    </location>
</feature>
<dbReference type="SUPFAM" id="SSF52743">
    <property type="entry name" value="Subtilisin-like"/>
    <property type="match status" value="1"/>
</dbReference>
<evidence type="ECO:0000256" key="8">
    <source>
        <dbReference type="ARBA" id="ARBA00022729"/>
    </source>
</evidence>
<evidence type="ECO:0000256" key="12">
    <source>
        <dbReference type="ARBA" id="ARBA00023026"/>
    </source>
</evidence>
<sequence>MKSLGLFVGLVFAAGIHAAPSKDCEHKVKEAIEPPRGWSKVKPAPADHLIDLRIGLPQPNFAQLEQHLYEISDPLHQRYGAHLSKDEVEALVAPHEDSVNAVDEWLAAYGFASHEVSRSPARDWVNLRVPVSLANEMLKTEYHVWQHDESGDAVVRTTSYSLPEHVHAHVDVVQPTTAFARMKGMRATYYYADDNVQTADLAESTIPIPSAYNGQVNASCNASITPDCLRQLYNIGDYTPQAADKNKIATTGYLEQYATFEDYQSFLASYVPQAVNSSFDVISINNGQNNQSLEAAGIEANLDTQYAYGLSHPTPATFYTTGGSPPFNPDDITTSNTNEPYGEWLAYVLKDTSVPQTISTSYGDDEQTVPYTYAARVCQELAQLSARGVSLIFSSGDNGVGDGDSNPATQQCFTNDGTNKTQFVPAFPASCPYVTSIGATWYIPEQTYHISGGGFSNYFPRPLYQELAVSRYVKNLGDTYQGLYNQSGRAYPDIAAQGQFFWIYSGGEHFKIGGTSASSPTIGGIVSLINDARLAKGLPTLGFLNPFIYLIGAIAPDAFNDIVGGSNPGCGTPGFTAEAGWDPVTGFGTPNFGKLLDIALGEWGNLIDF</sequence>
<keyword evidence="12" id="KW-0843">Virulence</keyword>
<evidence type="ECO:0000256" key="7">
    <source>
        <dbReference type="ARBA" id="ARBA00022723"/>
    </source>
</evidence>
<keyword evidence="11 15" id="KW-0106">Calcium</keyword>
<dbReference type="GO" id="GO:0006508">
    <property type="term" value="P:proteolysis"/>
    <property type="evidence" value="ECO:0007669"/>
    <property type="project" value="UniProtKB-KW"/>
</dbReference>
<evidence type="ECO:0000256" key="11">
    <source>
        <dbReference type="ARBA" id="ARBA00022837"/>
    </source>
</evidence>
<dbReference type="InParanoid" id="S8FJT9"/>
<dbReference type="GO" id="GO:0008240">
    <property type="term" value="F:tripeptidyl-peptidase activity"/>
    <property type="evidence" value="ECO:0007669"/>
    <property type="project" value="UniProtKB-EC"/>
</dbReference>
<dbReference type="AlphaFoldDB" id="S8FJT9"/>
<dbReference type="OrthoDB" id="409122at2759"/>
<dbReference type="GO" id="GO:0004252">
    <property type="term" value="F:serine-type endopeptidase activity"/>
    <property type="evidence" value="ECO:0007669"/>
    <property type="project" value="UniProtKB-UniRule"/>
</dbReference>
<evidence type="ECO:0000256" key="2">
    <source>
        <dbReference type="ARBA" id="ARBA00002451"/>
    </source>
</evidence>
<feature type="signal peptide" evidence="16">
    <location>
        <begin position="1"/>
        <end position="18"/>
    </location>
</feature>
<evidence type="ECO:0000256" key="15">
    <source>
        <dbReference type="PROSITE-ProRule" id="PRU01032"/>
    </source>
</evidence>
<evidence type="ECO:0000259" key="17">
    <source>
        <dbReference type="PROSITE" id="PS51695"/>
    </source>
</evidence>
<keyword evidence="8 16" id="KW-0732">Signal</keyword>
<dbReference type="GO" id="GO:0046872">
    <property type="term" value="F:metal ion binding"/>
    <property type="evidence" value="ECO:0007669"/>
    <property type="project" value="UniProtKB-UniRule"/>
</dbReference>
<dbReference type="EMBL" id="KE504140">
    <property type="protein sequence ID" value="EPT01666.1"/>
    <property type="molecule type" value="Genomic_DNA"/>
</dbReference>
<keyword evidence="19" id="KW-1185">Reference proteome</keyword>
<dbReference type="SMART" id="SM00944">
    <property type="entry name" value="Pro-kuma_activ"/>
    <property type="match status" value="1"/>
</dbReference>
<dbReference type="eggNOG" id="ENOG502QR6D">
    <property type="taxonomic scope" value="Eukaryota"/>
</dbReference>
<dbReference type="PANTHER" id="PTHR14218:SF39">
    <property type="entry name" value="PEPTIDASE S53 DOMAIN-CONTAINING PROTEIN"/>
    <property type="match status" value="1"/>
</dbReference>
<protein>
    <recommendedName>
        <fullName evidence="4">tripeptidyl-peptidase II</fullName>
        <ecNumber evidence="4">3.4.14.10</ecNumber>
    </recommendedName>
</protein>
<dbReference type="PANTHER" id="PTHR14218">
    <property type="entry name" value="PROTEASE S8 TRIPEPTIDYL PEPTIDASE I CLN2"/>
    <property type="match status" value="1"/>
</dbReference>
<dbReference type="InterPro" id="IPR050819">
    <property type="entry name" value="Tripeptidyl-peptidase_I"/>
</dbReference>
<evidence type="ECO:0000256" key="3">
    <source>
        <dbReference type="ARBA" id="ARBA00004239"/>
    </source>
</evidence>
<gene>
    <name evidence="18" type="ORF">FOMPIDRAFT_1023152</name>
</gene>
<dbReference type="PROSITE" id="PS51695">
    <property type="entry name" value="SEDOLISIN"/>
    <property type="match status" value="1"/>
</dbReference>
<dbReference type="STRING" id="743788.S8FJT9"/>
<feature type="binding site" evidence="15">
    <location>
        <position position="562"/>
    </location>
    <ligand>
        <name>Ca(2+)</name>
        <dbReference type="ChEBI" id="CHEBI:29108"/>
    </ligand>
</feature>
<comment type="catalytic activity">
    <reaction evidence="1">
        <text>Release of an N-terminal tripeptide from a polypeptide.</text>
        <dbReference type="EC" id="3.4.14.10"/>
    </reaction>
</comment>
<dbReference type="InterPro" id="IPR036852">
    <property type="entry name" value="Peptidase_S8/S53_dom_sf"/>
</dbReference>
<dbReference type="EC" id="3.4.14.10" evidence="4"/>
<keyword evidence="9 15" id="KW-0378">Hydrolase</keyword>
<dbReference type="HOGENOM" id="CLU_013783_3_0_1"/>
<evidence type="ECO:0000256" key="16">
    <source>
        <dbReference type="SAM" id="SignalP"/>
    </source>
</evidence>
<evidence type="ECO:0000256" key="10">
    <source>
        <dbReference type="ARBA" id="ARBA00022825"/>
    </source>
</evidence>
<feature type="binding site" evidence="15">
    <location>
        <position position="580"/>
    </location>
    <ligand>
        <name>Ca(2+)</name>
        <dbReference type="ChEBI" id="CHEBI:29108"/>
    </ligand>
</feature>
<evidence type="ECO:0000313" key="18">
    <source>
        <dbReference type="EMBL" id="EPT01666.1"/>
    </source>
</evidence>
<feature type="binding site" evidence="15">
    <location>
        <position position="561"/>
    </location>
    <ligand>
        <name>Ca(2+)</name>
        <dbReference type="ChEBI" id="CHEBI:29108"/>
    </ligand>
</feature>
<dbReference type="InterPro" id="IPR030400">
    <property type="entry name" value="Sedolisin_dom"/>
</dbReference>
<keyword evidence="14" id="KW-0325">Glycoprotein</keyword>
<keyword evidence="7 15" id="KW-0479">Metal-binding</keyword>
<evidence type="ECO:0000313" key="19">
    <source>
        <dbReference type="Proteomes" id="UP000015241"/>
    </source>
</evidence>
<feature type="domain" description="Peptidase S53" evidence="17">
    <location>
        <begin position="223"/>
        <end position="602"/>
    </location>
</feature>
<dbReference type="InterPro" id="IPR015366">
    <property type="entry name" value="S53_propep"/>
</dbReference>
<feature type="active site" description="Charge relay system" evidence="15">
    <location>
        <position position="516"/>
    </location>
</feature>
<dbReference type="Proteomes" id="UP000015241">
    <property type="component" value="Unassembled WGS sequence"/>
</dbReference>
<proteinExistence type="predicted"/>